<gene>
    <name evidence="1" type="ORF">FA13DRAFT_1791634</name>
</gene>
<dbReference type="OrthoDB" id="626167at2759"/>
<dbReference type="EMBL" id="QPFP01000019">
    <property type="protein sequence ID" value="TEB31376.1"/>
    <property type="molecule type" value="Genomic_DNA"/>
</dbReference>
<dbReference type="Proteomes" id="UP000298030">
    <property type="component" value="Unassembled WGS sequence"/>
</dbReference>
<comment type="caution">
    <text evidence="1">The sequence shown here is derived from an EMBL/GenBank/DDBJ whole genome shotgun (WGS) entry which is preliminary data.</text>
</comment>
<evidence type="ECO:0000313" key="2">
    <source>
        <dbReference type="Proteomes" id="UP000298030"/>
    </source>
</evidence>
<dbReference type="AlphaFoldDB" id="A0A4Y7TB31"/>
<evidence type="ECO:0008006" key="3">
    <source>
        <dbReference type="Google" id="ProtNLM"/>
    </source>
</evidence>
<evidence type="ECO:0000313" key="1">
    <source>
        <dbReference type="EMBL" id="TEB31376.1"/>
    </source>
</evidence>
<proteinExistence type="predicted"/>
<keyword evidence="2" id="KW-1185">Reference proteome</keyword>
<accession>A0A4Y7TB31</accession>
<organism evidence="1 2">
    <name type="scientific">Coprinellus micaceus</name>
    <name type="common">Glistening ink-cap mushroom</name>
    <name type="synonym">Coprinus micaceus</name>
    <dbReference type="NCBI Taxonomy" id="71717"/>
    <lineage>
        <taxon>Eukaryota</taxon>
        <taxon>Fungi</taxon>
        <taxon>Dikarya</taxon>
        <taxon>Basidiomycota</taxon>
        <taxon>Agaricomycotina</taxon>
        <taxon>Agaricomycetes</taxon>
        <taxon>Agaricomycetidae</taxon>
        <taxon>Agaricales</taxon>
        <taxon>Agaricineae</taxon>
        <taxon>Psathyrellaceae</taxon>
        <taxon>Coprinellus</taxon>
    </lineage>
</organism>
<name>A0A4Y7TB31_COPMI</name>
<sequence length="200" mass="22263">MKTALACEHLRCLVADTFMKVPWRISDLHDSSAIGALHNSDTHCDAPKCHGEIRVAVQDEVFSWITHGERDSQLKTILWMSRPAGVGKDETPQNVRRRMLSAIDKNPATLETGLKGQLEELIFKPLRDSQPPPDPPRVIIIDGLDEVEPDQTKATEEDVHLEILKVLAQADADPALLLRILVVSRPERAIREVFGGEAKS</sequence>
<protein>
    <recommendedName>
        <fullName evidence="3">NACHT domain-containing protein</fullName>
    </recommendedName>
</protein>
<reference evidence="1 2" key="1">
    <citation type="journal article" date="2019" name="Nat. Ecol. Evol.">
        <title>Megaphylogeny resolves global patterns of mushroom evolution.</title>
        <authorList>
            <person name="Varga T."/>
            <person name="Krizsan K."/>
            <person name="Foldi C."/>
            <person name="Dima B."/>
            <person name="Sanchez-Garcia M."/>
            <person name="Sanchez-Ramirez S."/>
            <person name="Szollosi G.J."/>
            <person name="Szarkandi J.G."/>
            <person name="Papp V."/>
            <person name="Albert L."/>
            <person name="Andreopoulos W."/>
            <person name="Angelini C."/>
            <person name="Antonin V."/>
            <person name="Barry K.W."/>
            <person name="Bougher N.L."/>
            <person name="Buchanan P."/>
            <person name="Buyck B."/>
            <person name="Bense V."/>
            <person name="Catcheside P."/>
            <person name="Chovatia M."/>
            <person name="Cooper J."/>
            <person name="Damon W."/>
            <person name="Desjardin D."/>
            <person name="Finy P."/>
            <person name="Geml J."/>
            <person name="Haridas S."/>
            <person name="Hughes K."/>
            <person name="Justo A."/>
            <person name="Karasinski D."/>
            <person name="Kautmanova I."/>
            <person name="Kiss B."/>
            <person name="Kocsube S."/>
            <person name="Kotiranta H."/>
            <person name="LaButti K.M."/>
            <person name="Lechner B.E."/>
            <person name="Liimatainen K."/>
            <person name="Lipzen A."/>
            <person name="Lukacs Z."/>
            <person name="Mihaltcheva S."/>
            <person name="Morgado L.N."/>
            <person name="Niskanen T."/>
            <person name="Noordeloos M.E."/>
            <person name="Ohm R.A."/>
            <person name="Ortiz-Santana B."/>
            <person name="Ovrebo C."/>
            <person name="Racz N."/>
            <person name="Riley R."/>
            <person name="Savchenko A."/>
            <person name="Shiryaev A."/>
            <person name="Soop K."/>
            <person name="Spirin V."/>
            <person name="Szebenyi C."/>
            <person name="Tomsovsky M."/>
            <person name="Tulloss R.E."/>
            <person name="Uehling J."/>
            <person name="Grigoriev I.V."/>
            <person name="Vagvolgyi C."/>
            <person name="Papp T."/>
            <person name="Martin F.M."/>
            <person name="Miettinen O."/>
            <person name="Hibbett D.S."/>
            <person name="Nagy L.G."/>
        </authorList>
    </citation>
    <scope>NUCLEOTIDE SEQUENCE [LARGE SCALE GENOMIC DNA]</scope>
    <source>
        <strain evidence="1 2">FP101781</strain>
    </source>
</reference>